<name>A0ABW5WES7_9PSEU</name>
<keyword evidence="2" id="KW-0472">Membrane</keyword>
<reference evidence="4" key="1">
    <citation type="journal article" date="2019" name="Int. J. Syst. Evol. Microbiol.">
        <title>The Global Catalogue of Microorganisms (GCM) 10K type strain sequencing project: providing services to taxonomists for standard genome sequencing and annotation.</title>
        <authorList>
            <consortium name="The Broad Institute Genomics Platform"/>
            <consortium name="The Broad Institute Genome Sequencing Center for Infectious Disease"/>
            <person name="Wu L."/>
            <person name="Ma J."/>
        </authorList>
    </citation>
    <scope>NUCLEOTIDE SEQUENCE [LARGE SCALE GENOMIC DNA]</scope>
    <source>
        <strain evidence="4">IBRC-M 10906</strain>
    </source>
</reference>
<evidence type="ECO:0000313" key="4">
    <source>
        <dbReference type="Proteomes" id="UP001597478"/>
    </source>
</evidence>
<keyword evidence="4" id="KW-1185">Reference proteome</keyword>
<evidence type="ECO:0000256" key="2">
    <source>
        <dbReference type="SAM" id="Phobius"/>
    </source>
</evidence>
<evidence type="ECO:0000256" key="1">
    <source>
        <dbReference type="SAM" id="MobiDB-lite"/>
    </source>
</evidence>
<feature type="transmembrane region" description="Helical" evidence="2">
    <location>
        <begin position="34"/>
        <end position="55"/>
    </location>
</feature>
<keyword evidence="2" id="KW-0812">Transmembrane</keyword>
<accession>A0ABW5WES7</accession>
<organism evidence="3 4">
    <name type="scientific">Prauserella oleivorans</name>
    <dbReference type="NCBI Taxonomy" id="1478153"/>
    <lineage>
        <taxon>Bacteria</taxon>
        <taxon>Bacillati</taxon>
        <taxon>Actinomycetota</taxon>
        <taxon>Actinomycetes</taxon>
        <taxon>Pseudonocardiales</taxon>
        <taxon>Pseudonocardiaceae</taxon>
        <taxon>Prauserella</taxon>
    </lineage>
</organism>
<protein>
    <submittedName>
        <fullName evidence="3">Uncharacterized protein</fullName>
    </submittedName>
</protein>
<dbReference type="RefSeq" id="WP_377393306.1">
    <property type="nucleotide sequence ID" value="NZ_JBHSAN010000035.1"/>
</dbReference>
<dbReference type="EMBL" id="JBHUOF010000034">
    <property type="protein sequence ID" value="MFD2801659.1"/>
    <property type="molecule type" value="Genomic_DNA"/>
</dbReference>
<feature type="transmembrane region" description="Helical" evidence="2">
    <location>
        <begin position="67"/>
        <end position="86"/>
    </location>
</feature>
<feature type="transmembrane region" description="Helical" evidence="2">
    <location>
        <begin position="93"/>
        <end position="114"/>
    </location>
</feature>
<gene>
    <name evidence="3" type="ORF">ACFS2C_19905</name>
</gene>
<proteinExistence type="predicted"/>
<feature type="region of interest" description="Disordered" evidence="1">
    <location>
        <begin position="1"/>
        <end position="25"/>
    </location>
</feature>
<dbReference type="Proteomes" id="UP001597478">
    <property type="component" value="Unassembled WGS sequence"/>
</dbReference>
<comment type="caution">
    <text evidence="3">The sequence shown here is derived from an EMBL/GenBank/DDBJ whole genome shotgun (WGS) entry which is preliminary data.</text>
</comment>
<keyword evidence="2" id="KW-1133">Transmembrane helix</keyword>
<evidence type="ECO:0000313" key="3">
    <source>
        <dbReference type="EMBL" id="MFD2801659.1"/>
    </source>
</evidence>
<sequence>MPAPRTSDVETVELAVNVPSPEQPRRTGRIWRGLTGSLAAGLVVLAIVVAVAQLVGWTTGADGPGMVALIGHLAGAAVAVAAQALVIDRRRGAPAGVAAAGILAVAAATLWLFWWA</sequence>